<keyword evidence="3" id="KW-1185">Reference proteome</keyword>
<dbReference type="AlphaFoldDB" id="A0A6A4J0U6"/>
<feature type="compositionally biased region" description="Basic and acidic residues" evidence="1">
    <location>
        <begin position="9"/>
        <end position="18"/>
    </location>
</feature>
<dbReference type="Proteomes" id="UP000466442">
    <property type="component" value="Linkage Group LG12"/>
</dbReference>
<evidence type="ECO:0000313" key="2">
    <source>
        <dbReference type="EMBL" id="KAF6201914.1"/>
    </source>
</evidence>
<reference evidence="2" key="1">
    <citation type="journal article" date="2021" name="Mol. Ecol. Resour.">
        <title>Apolygus lucorum genome provides insights into omnivorousness and mesophyll feeding.</title>
        <authorList>
            <person name="Liu Y."/>
            <person name="Liu H."/>
            <person name="Wang H."/>
            <person name="Huang T."/>
            <person name="Liu B."/>
            <person name="Yang B."/>
            <person name="Yin L."/>
            <person name="Li B."/>
            <person name="Zhang Y."/>
            <person name="Zhang S."/>
            <person name="Jiang F."/>
            <person name="Zhang X."/>
            <person name="Ren Y."/>
            <person name="Wang B."/>
            <person name="Wang S."/>
            <person name="Lu Y."/>
            <person name="Wu K."/>
            <person name="Fan W."/>
            <person name="Wang G."/>
        </authorList>
    </citation>
    <scope>NUCLEOTIDE SEQUENCE</scope>
    <source>
        <strain evidence="2">12Hb</strain>
    </source>
</reference>
<feature type="compositionally biased region" description="Basic residues" evidence="1">
    <location>
        <begin position="19"/>
        <end position="37"/>
    </location>
</feature>
<feature type="region of interest" description="Disordered" evidence="1">
    <location>
        <begin position="1"/>
        <end position="62"/>
    </location>
</feature>
<dbReference type="EMBL" id="WIXP02000012">
    <property type="protein sequence ID" value="KAF6201914.1"/>
    <property type="molecule type" value="Genomic_DNA"/>
</dbReference>
<organism evidence="2 3">
    <name type="scientific">Apolygus lucorum</name>
    <name type="common">Small green plant bug</name>
    <name type="synonym">Lygocoris lucorum</name>
    <dbReference type="NCBI Taxonomy" id="248454"/>
    <lineage>
        <taxon>Eukaryota</taxon>
        <taxon>Metazoa</taxon>
        <taxon>Ecdysozoa</taxon>
        <taxon>Arthropoda</taxon>
        <taxon>Hexapoda</taxon>
        <taxon>Insecta</taxon>
        <taxon>Pterygota</taxon>
        <taxon>Neoptera</taxon>
        <taxon>Paraneoptera</taxon>
        <taxon>Hemiptera</taxon>
        <taxon>Heteroptera</taxon>
        <taxon>Panheteroptera</taxon>
        <taxon>Cimicomorpha</taxon>
        <taxon>Miridae</taxon>
        <taxon>Mirini</taxon>
        <taxon>Apolygus</taxon>
    </lineage>
</organism>
<name>A0A6A4J0U6_APOLU</name>
<accession>A0A6A4J0U6</accession>
<gene>
    <name evidence="2" type="ORF">GE061_004310</name>
</gene>
<protein>
    <submittedName>
        <fullName evidence="2">Uncharacterized protein</fullName>
    </submittedName>
</protein>
<sequence length="112" mass="13242">MEDSLEPFETSRKGCDCKNKKKDGHLKRRTLHGPRRSRKEDSGEDDYSDEYKSRRARSRKKSIWVQKSDNVCSHLEKPVPFCVCLGVDKFEFNRITSAIIPGWFCNKRKLYR</sequence>
<evidence type="ECO:0000313" key="3">
    <source>
        <dbReference type="Proteomes" id="UP000466442"/>
    </source>
</evidence>
<proteinExistence type="predicted"/>
<comment type="caution">
    <text evidence="2">The sequence shown here is derived from an EMBL/GenBank/DDBJ whole genome shotgun (WGS) entry which is preliminary data.</text>
</comment>
<evidence type="ECO:0000256" key="1">
    <source>
        <dbReference type="SAM" id="MobiDB-lite"/>
    </source>
</evidence>